<evidence type="ECO:0000313" key="4">
    <source>
        <dbReference type="Proteomes" id="UP001216907"/>
    </source>
</evidence>
<gene>
    <name evidence="3" type="ORF">PZE19_27865</name>
</gene>
<dbReference type="Gene3D" id="3.40.50.2000">
    <property type="entry name" value="Glycogen Phosphorylase B"/>
    <property type="match status" value="2"/>
</dbReference>
<dbReference type="PANTHER" id="PTHR12526">
    <property type="entry name" value="GLYCOSYLTRANSFERASE"/>
    <property type="match status" value="1"/>
</dbReference>
<evidence type="ECO:0000313" key="3">
    <source>
        <dbReference type="EMBL" id="MDG3007598.1"/>
    </source>
</evidence>
<keyword evidence="3" id="KW-0808">Transferase</keyword>
<dbReference type="GO" id="GO:0016757">
    <property type="term" value="F:glycosyltransferase activity"/>
    <property type="evidence" value="ECO:0007669"/>
    <property type="project" value="UniProtKB-KW"/>
</dbReference>
<dbReference type="PANTHER" id="PTHR12526:SF637">
    <property type="entry name" value="GLYCOSYLTRANSFERASE EPSF-RELATED"/>
    <property type="match status" value="1"/>
</dbReference>
<evidence type="ECO:0000259" key="1">
    <source>
        <dbReference type="Pfam" id="PF00534"/>
    </source>
</evidence>
<evidence type="ECO:0000259" key="2">
    <source>
        <dbReference type="Pfam" id="PF13579"/>
    </source>
</evidence>
<name>A0ABT6FJ49_9BACT</name>
<protein>
    <submittedName>
        <fullName evidence="3">Glycosyltransferase</fullName>
        <ecNumber evidence="3">2.4.-.-</ecNumber>
    </submittedName>
</protein>
<dbReference type="Pfam" id="PF00534">
    <property type="entry name" value="Glycos_transf_1"/>
    <property type="match status" value="1"/>
</dbReference>
<keyword evidence="4" id="KW-1185">Reference proteome</keyword>
<dbReference type="InterPro" id="IPR001296">
    <property type="entry name" value="Glyco_trans_1"/>
</dbReference>
<organism evidence="3 4">
    <name type="scientific">Paludisphaera mucosa</name>
    <dbReference type="NCBI Taxonomy" id="3030827"/>
    <lineage>
        <taxon>Bacteria</taxon>
        <taxon>Pseudomonadati</taxon>
        <taxon>Planctomycetota</taxon>
        <taxon>Planctomycetia</taxon>
        <taxon>Isosphaerales</taxon>
        <taxon>Isosphaeraceae</taxon>
        <taxon>Paludisphaera</taxon>
    </lineage>
</organism>
<proteinExistence type="predicted"/>
<dbReference type="EC" id="2.4.-.-" evidence="3"/>
<feature type="domain" description="Glycosyltransferase subfamily 4-like N-terminal" evidence="2">
    <location>
        <begin position="34"/>
        <end position="180"/>
    </location>
</feature>
<feature type="domain" description="Glycosyl transferase family 1" evidence="1">
    <location>
        <begin position="196"/>
        <end position="360"/>
    </location>
</feature>
<dbReference type="Proteomes" id="UP001216907">
    <property type="component" value="Unassembled WGS sequence"/>
</dbReference>
<accession>A0ABT6FJ49</accession>
<dbReference type="EMBL" id="JARRAG010000002">
    <property type="protein sequence ID" value="MDG3007598.1"/>
    <property type="molecule type" value="Genomic_DNA"/>
</dbReference>
<comment type="caution">
    <text evidence="3">The sequence shown here is derived from an EMBL/GenBank/DDBJ whole genome shotgun (WGS) entry which is preliminary data.</text>
</comment>
<keyword evidence="3" id="KW-0328">Glycosyltransferase</keyword>
<dbReference type="InterPro" id="IPR028098">
    <property type="entry name" value="Glyco_trans_4-like_N"/>
</dbReference>
<reference evidence="3 4" key="1">
    <citation type="submission" date="2023-03" db="EMBL/GenBank/DDBJ databases">
        <title>Paludisphaera mucosa sp. nov. a novel planctomycete from northern fen.</title>
        <authorList>
            <person name="Ivanova A."/>
        </authorList>
    </citation>
    <scope>NUCLEOTIDE SEQUENCE [LARGE SCALE GENOMIC DNA]</scope>
    <source>
        <strain evidence="3 4">Pla2</strain>
    </source>
</reference>
<dbReference type="RefSeq" id="WP_277863873.1">
    <property type="nucleotide sequence ID" value="NZ_JARRAG010000002.1"/>
</dbReference>
<dbReference type="SUPFAM" id="SSF53756">
    <property type="entry name" value="UDP-Glycosyltransferase/glycogen phosphorylase"/>
    <property type="match status" value="1"/>
</dbReference>
<dbReference type="Pfam" id="PF13579">
    <property type="entry name" value="Glyco_trans_4_4"/>
    <property type="match status" value="1"/>
</dbReference>
<sequence length="394" mass="42162">MTATAMKSRSKSTTSPARGRWLHLCNGLDPVRDGGMVPSILGMTGALQRAGGDVRIVTPTPSRLDDLAPPEGLAIDGPDADLVAAVRAAEVVHMHGLWQAHSRRGAAAARASRVPYVMAAHGMAEPWALRHKRWKKALYLALVESRNLRRAACLHALSRPEIGHLRDLAPWAPVCFVPNGVDLAAFDDLPPRAALEAEHPELKGKFVLLFYGRVHAKKGLDLLARSMGALARDFPNLHLLIAGKDDGALAPFADRVSALGLNGRATYVGHVSGEKARRVWAAADAFTLPSYSEGFSMAILEALACSLPCVFTTACHFPEAARAGAAVVVEPEAEALTQALRDLMERSPGERGELGANGRRLVEADYTWDQQAGKLASVYRWLAGGGPPPECVIP</sequence>